<keyword evidence="4" id="KW-1185">Reference proteome</keyword>
<name>I3IR81_9BACT</name>
<dbReference type="Proteomes" id="UP000002985">
    <property type="component" value="Unassembled WGS sequence"/>
</dbReference>
<dbReference type="eggNOG" id="COG2138">
    <property type="taxonomic scope" value="Bacteria"/>
</dbReference>
<dbReference type="AlphaFoldDB" id="I3IR81"/>
<dbReference type="Pfam" id="PF01903">
    <property type="entry name" value="CbiX"/>
    <property type="match status" value="1"/>
</dbReference>
<dbReference type="SUPFAM" id="SSF53800">
    <property type="entry name" value="Chelatase"/>
    <property type="match status" value="2"/>
</dbReference>
<dbReference type="Gene3D" id="3.40.50.1400">
    <property type="match status" value="2"/>
</dbReference>
<protein>
    <recommendedName>
        <fullName evidence="5">Sirohydrochlorin cobaltochelatase</fullName>
    </recommendedName>
</protein>
<proteinExistence type="predicted"/>
<keyword evidence="1" id="KW-0479">Metal-binding</keyword>
<evidence type="ECO:0000256" key="2">
    <source>
        <dbReference type="ARBA" id="ARBA00023239"/>
    </source>
</evidence>
<dbReference type="InterPro" id="IPR002762">
    <property type="entry name" value="CbiX-like"/>
</dbReference>
<gene>
    <name evidence="3" type="ORF">KSU1_D0917</name>
</gene>
<dbReference type="GO" id="GO:0046872">
    <property type="term" value="F:metal ion binding"/>
    <property type="evidence" value="ECO:0007669"/>
    <property type="project" value="UniProtKB-KW"/>
</dbReference>
<dbReference type="EMBL" id="BAFH01000004">
    <property type="protein sequence ID" value="GAB64226.1"/>
    <property type="molecule type" value="Genomic_DNA"/>
</dbReference>
<dbReference type="GO" id="GO:0016829">
    <property type="term" value="F:lyase activity"/>
    <property type="evidence" value="ECO:0007669"/>
    <property type="project" value="UniProtKB-KW"/>
</dbReference>
<organism evidence="3 4">
    <name type="scientific">Candidatus Jettenia caeni</name>
    <dbReference type="NCBI Taxonomy" id="247490"/>
    <lineage>
        <taxon>Bacteria</taxon>
        <taxon>Pseudomonadati</taxon>
        <taxon>Planctomycetota</taxon>
        <taxon>Candidatus Brocadiia</taxon>
        <taxon>Candidatus Brocadiales</taxon>
        <taxon>Candidatus Brocadiaceae</taxon>
        <taxon>Candidatus Jettenia</taxon>
    </lineage>
</organism>
<dbReference type="InterPro" id="IPR050963">
    <property type="entry name" value="Sirohydro_Cobaltochel/CbiX"/>
</dbReference>
<keyword evidence="2" id="KW-0456">Lyase</keyword>
<dbReference type="STRING" id="247490.KSU1_D0917"/>
<dbReference type="PANTHER" id="PTHR33542:SF3">
    <property type="entry name" value="SIROHYDROCHLORIN FERROCHELATASE, CHLOROPLASTIC"/>
    <property type="match status" value="1"/>
</dbReference>
<accession>I3IR81</accession>
<dbReference type="OrthoDB" id="1489951at2"/>
<evidence type="ECO:0000256" key="1">
    <source>
        <dbReference type="ARBA" id="ARBA00022723"/>
    </source>
</evidence>
<evidence type="ECO:0000313" key="3">
    <source>
        <dbReference type="EMBL" id="GAB64226.1"/>
    </source>
</evidence>
<sequence>MERFTFWNILSLMLLVIGLLHVPSILGQEGKKGLHNAQSSDQVSCTEEKALSAVVQPKTIGVLVLAHGAHHGHGEQGAGHVHGEQPPEEIPSWNASVLEAVKPLKDTYPLEVAFGMADPETIKEAVRKLEEKGISRVIVVPLFISSHSPIIGNSRYILGLQKELPNTTDVKSLPRLESKLRFSMTEALNDSPFVAEILLERSRELSKNPVKETVILVGHGPNDESENKLWLDDMQKLAGYVRERGGFKEVEVATWRSDAPKEIKDKAIYKLRTMVKASREDGRVIIIPHLLSSGGVENEIVEALKGLTYIFNGKTLLPHENITIWIEKQVKEALAKSMEK</sequence>
<comment type="caution">
    <text evidence="3">The sequence shown here is derived from an EMBL/GenBank/DDBJ whole genome shotgun (WGS) entry which is preliminary data.</text>
</comment>
<reference evidence="3 4" key="1">
    <citation type="journal article" date="2012" name="FEBS Lett.">
        <title>Anammox organism KSU-1 expresses a NirK-type copper-containing nitrite reductase instead of a NirS-type with cytochrome cd1.</title>
        <authorList>
            <person name="Hira D."/>
            <person name="Toh H."/>
            <person name="Migita C.T."/>
            <person name="Okubo H."/>
            <person name="Nishiyama T."/>
            <person name="Hattori M."/>
            <person name="Furukawa K."/>
            <person name="Fujii T."/>
        </authorList>
    </citation>
    <scope>NUCLEOTIDE SEQUENCE [LARGE SCALE GENOMIC DNA]</scope>
</reference>
<dbReference type="PANTHER" id="PTHR33542">
    <property type="entry name" value="SIROHYDROCHLORIN FERROCHELATASE, CHLOROPLASTIC"/>
    <property type="match status" value="1"/>
</dbReference>
<evidence type="ECO:0000313" key="4">
    <source>
        <dbReference type="Proteomes" id="UP000002985"/>
    </source>
</evidence>
<evidence type="ECO:0008006" key="5">
    <source>
        <dbReference type="Google" id="ProtNLM"/>
    </source>
</evidence>